<dbReference type="AlphaFoldDB" id="A0A329T3N3"/>
<dbReference type="SUPFAM" id="SSF81383">
    <property type="entry name" value="F-box domain"/>
    <property type="match status" value="1"/>
</dbReference>
<dbReference type="InterPro" id="IPR050628">
    <property type="entry name" value="SNF2_RAD54_helicase_TF"/>
</dbReference>
<dbReference type="OrthoDB" id="448448at2759"/>
<evidence type="ECO:0000313" key="9">
    <source>
        <dbReference type="EMBL" id="RAW43250.1"/>
    </source>
</evidence>
<dbReference type="Gene3D" id="3.40.50.300">
    <property type="entry name" value="P-loop containing nucleotide triphosphate hydrolases"/>
    <property type="match status" value="1"/>
</dbReference>
<evidence type="ECO:0000313" key="8">
    <source>
        <dbReference type="EMBL" id="KAG3227025.1"/>
    </source>
</evidence>
<evidence type="ECO:0000259" key="5">
    <source>
        <dbReference type="PROSITE" id="PS51194"/>
    </source>
</evidence>
<reference evidence="9 10" key="1">
    <citation type="submission" date="2018-01" db="EMBL/GenBank/DDBJ databases">
        <title>Draft genome of the strawberry crown rot pathogen Phytophthora cactorum.</title>
        <authorList>
            <person name="Armitage A.D."/>
            <person name="Lysoe E."/>
            <person name="Nellist C.F."/>
            <person name="Harrison R.J."/>
            <person name="Brurberg M.B."/>
        </authorList>
    </citation>
    <scope>NUCLEOTIDE SEQUENCE [LARGE SCALE GENOMIC DNA]</scope>
    <source>
        <strain evidence="9 10">10300</strain>
    </source>
</reference>
<dbReference type="SUPFAM" id="SSF57850">
    <property type="entry name" value="RING/U-box"/>
    <property type="match status" value="1"/>
</dbReference>
<dbReference type="STRING" id="29920.A0A329T3N3"/>
<dbReference type="VEuPathDB" id="FungiDB:PC110_g612"/>
<dbReference type="SMART" id="SM00490">
    <property type="entry name" value="HELICc"/>
    <property type="match status" value="1"/>
</dbReference>
<keyword evidence="10" id="KW-1185">Reference proteome</keyword>
<dbReference type="CDD" id="cd18793">
    <property type="entry name" value="SF2_C_SNF"/>
    <property type="match status" value="1"/>
</dbReference>
<sequence length="752" mass="85493">MAVETRTLALLAPVYPDVCSPSHSTPVELQRTADDWLKLVFSASDGNVEKEASCINSHDGCRCDYVRLLRALMVLSETDILTVSGEYVVATIDNKAVATLEMHHHADIGESLKDFQLVFSHLQMEGLSIARRSEKLRKTAWKSGLLDATCSSCHVVGCRLHSWEADDILGPKTKLHLPDVFQSLMTHMEAEQFEIRDDVTFVTQPENTDKPPQITDLPRNAMHIVVCMMEAKELAALSGVCSLFRHLAYENVLSRIMMRHTKESIREILPEPIRHTVYIDPTPSEYAQYNVVAAAVRANLVITNLDPHVPGKQHLDSLLNPINRKDALQVVSNLRFACCGGVNSEVLLSNKNRLETINMLTELEVDRDNIATVAEYLRRVMLPGMTTKCDSCERKLQLLMIVPCGHLCCADCVEDRFNEVGPSCFHCNEVFDPEVFQELQPGFEFREIDDANDKKHKNNTRDRSGRPQQQENCSHNRQKNSGRSQNVGQALQNSVQDPSRLNQPNRHYWMVDASKIFYAATRVRELKKEFARRSVTYGVGVHSRGARYVKVIIFSQFTEMIWRTKLAFEQQNILTANFITRVSPKTRMKSLKRFRTDPLLNVLLLSEMGSHGLDLSFVTHVFLMEEIWDKSLEQQVFSRAHRMGAQQAVVVEQLWMKGSVESEMAKVNELDENEVDPPRVFHDLGPPARTRKRKRSGRNALLNVAGKKKRKRNQGDAKKVPTGNKNSFLQRKLDYVLNHFRLLDSNVAAEPR</sequence>
<proteinExistence type="predicted"/>
<dbReference type="Pfam" id="PF00271">
    <property type="entry name" value="Helicase_C"/>
    <property type="match status" value="1"/>
</dbReference>
<dbReference type="EMBL" id="RCMI01000064">
    <property type="protein sequence ID" value="KAG2938546.1"/>
    <property type="molecule type" value="Genomic_DNA"/>
</dbReference>
<dbReference type="InterPro" id="IPR049730">
    <property type="entry name" value="SNF2/RAD54-like_C"/>
</dbReference>
<evidence type="ECO:0000256" key="4">
    <source>
        <dbReference type="SAM" id="MobiDB-lite"/>
    </source>
</evidence>
<evidence type="ECO:0000256" key="3">
    <source>
        <dbReference type="ARBA" id="ARBA00022840"/>
    </source>
</evidence>
<dbReference type="GO" id="GO:0005634">
    <property type="term" value="C:nucleus"/>
    <property type="evidence" value="ECO:0007669"/>
    <property type="project" value="TreeGrafter"/>
</dbReference>
<dbReference type="Proteomes" id="UP000774804">
    <property type="component" value="Unassembled WGS sequence"/>
</dbReference>
<feature type="region of interest" description="Disordered" evidence="4">
    <location>
        <begin position="676"/>
        <end position="725"/>
    </location>
</feature>
<dbReference type="Proteomes" id="UP000735874">
    <property type="component" value="Unassembled WGS sequence"/>
</dbReference>
<feature type="domain" description="Helicase C-terminal" evidence="5">
    <location>
        <begin position="543"/>
        <end position="681"/>
    </location>
</feature>
<protein>
    <recommendedName>
        <fullName evidence="5">Helicase C-terminal domain-containing protein</fullName>
    </recommendedName>
</protein>
<dbReference type="GO" id="GO:0008094">
    <property type="term" value="F:ATP-dependent activity, acting on DNA"/>
    <property type="evidence" value="ECO:0007669"/>
    <property type="project" value="TreeGrafter"/>
</dbReference>
<name>A0A329T3N3_9STRA</name>
<dbReference type="Proteomes" id="UP000760860">
    <property type="component" value="Unassembled WGS sequence"/>
</dbReference>
<organism evidence="9 10">
    <name type="scientific">Phytophthora cactorum</name>
    <dbReference type="NCBI Taxonomy" id="29920"/>
    <lineage>
        <taxon>Eukaryota</taxon>
        <taxon>Sar</taxon>
        <taxon>Stramenopiles</taxon>
        <taxon>Oomycota</taxon>
        <taxon>Peronosporomycetes</taxon>
        <taxon>Peronosporales</taxon>
        <taxon>Peronosporaceae</taxon>
        <taxon>Phytophthora</taxon>
    </lineage>
</organism>
<reference evidence="6" key="2">
    <citation type="submission" date="2018-10" db="EMBL/GenBank/DDBJ databases">
        <title>Effector identification in a new, highly contiguous assembly of the strawberry crown rot pathogen Phytophthora cactorum.</title>
        <authorList>
            <person name="Armitage A.D."/>
            <person name="Nellist C.F."/>
            <person name="Bates H."/>
            <person name="Vickerstaff R.J."/>
            <person name="Harrison R.J."/>
        </authorList>
    </citation>
    <scope>NUCLEOTIDE SEQUENCE</scope>
    <source>
        <strain evidence="6">15-7</strain>
        <strain evidence="7">4032</strain>
        <strain evidence="8">P421</strain>
    </source>
</reference>
<dbReference type="EMBL" id="RCMV01000043">
    <property type="protein sequence ID" value="KAG3227025.1"/>
    <property type="molecule type" value="Genomic_DNA"/>
</dbReference>
<feature type="compositionally biased region" description="Polar residues" evidence="4">
    <location>
        <begin position="466"/>
        <end position="502"/>
    </location>
</feature>
<keyword evidence="2" id="KW-0378">Hydrolase</keyword>
<evidence type="ECO:0000256" key="2">
    <source>
        <dbReference type="ARBA" id="ARBA00022801"/>
    </source>
</evidence>
<dbReference type="PANTHER" id="PTHR45626:SF14">
    <property type="entry name" value="ATP-DEPENDENT DNA HELICASE (EUROFUNG)"/>
    <property type="match status" value="1"/>
</dbReference>
<gene>
    <name evidence="9" type="ORF">PC110_g612</name>
    <name evidence="6" type="ORF">PC113_g4542</name>
    <name evidence="7" type="ORF">PC115_g3706</name>
    <name evidence="8" type="ORF">PC129_g2401</name>
</gene>
<evidence type="ECO:0000313" key="10">
    <source>
        <dbReference type="Proteomes" id="UP000251314"/>
    </source>
</evidence>
<dbReference type="Gene3D" id="3.30.40.10">
    <property type="entry name" value="Zinc/RING finger domain, C3HC4 (zinc finger)"/>
    <property type="match status" value="1"/>
</dbReference>
<dbReference type="Proteomes" id="UP000251314">
    <property type="component" value="Unassembled WGS sequence"/>
</dbReference>
<dbReference type="InterPro" id="IPR013083">
    <property type="entry name" value="Znf_RING/FYVE/PHD"/>
</dbReference>
<keyword evidence="3" id="KW-0067">ATP-binding</keyword>
<feature type="compositionally biased region" description="Basic and acidic residues" evidence="4">
    <location>
        <begin position="447"/>
        <end position="465"/>
    </location>
</feature>
<evidence type="ECO:0000313" key="6">
    <source>
        <dbReference type="EMBL" id="KAG2864469.1"/>
    </source>
</evidence>
<dbReference type="GO" id="GO:0005524">
    <property type="term" value="F:ATP binding"/>
    <property type="evidence" value="ECO:0007669"/>
    <property type="project" value="UniProtKB-KW"/>
</dbReference>
<accession>A0A329T3N3</accession>
<dbReference type="PROSITE" id="PS51194">
    <property type="entry name" value="HELICASE_CTER"/>
    <property type="match status" value="1"/>
</dbReference>
<dbReference type="SUPFAM" id="SSF52540">
    <property type="entry name" value="P-loop containing nucleoside triphosphate hydrolases"/>
    <property type="match status" value="1"/>
</dbReference>
<dbReference type="PANTHER" id="PTHR45626">
    <property type="entry name" value="TRANSCRIPTION TERMINATION FACTOR 2-RELATED"/>
    <property type="match status" value="1"/>
</dbReference>
<dbReference type="EMBL" id="MJFZ01000006">
    <property type="protein sequence ID" value="RAW43250.1"/>
    <property type="molecule type" value="Genomic_DNA"/>
</dbReference>
<evidence type="ECO:0000313" key="7">
    <source>
        <dbReference type="EMBL" id="KAG2938546.1"/>
    </source>
</evidence>
<dbReference type="GO" id="GO:0016787">
    <property type="term" value="F:hydrolase activity"/>
    <property type="evidence" value="ECO:0007669"/>
    <property type="project" value="UniProtKB-KW"/>
</dbReference>
<evidence type="ECO:0000256" key="1">
    <source>
        <dbReference type="ARBA" id="ARBA00022741"/>
    </source>
</evidence>
<feature type="region of interest" description="Disordered" evidence="4">
    <location>
        <begin position="447"/>
        <end position="502"/>
    </location>
</feature>
<comment type="caution">
    <text evidence="9">The sequence shown here is derived from an EMBL/GenBank/DDBJ whole genome shotgun (WGS) entry which is preliminary data.</text>
</comment>
<dbReference type="EMBL" id="RCMG01000079">
    <property type="protein sequence ID" value="KAG2864469.1"/>
    <property type="molecule type" value="Genomic_DNA"/>
</dbReference>
<dbReference type="InterPro" id="IPR036047">
    <property type="entry name" value="F-box-like_dom_sf"/>
</dbReference>
<dbReference type="GO" id="GO:0006281">
    <property type="term" value="P:DNA repair"/>
    <property type="evidence" value="ECO:0007669"/>
    <property type="project" value="TreeGrafter"/>
</dbReference>
<keyword evidence="1" id="KW-0547">Nucleotide-binding</keyword>
<dbReference type="InterPro" id="IPR001650">
    <property type="entry name" value="Helicase_C-like"/>
</dbReference>
<dbReference type="InterPro" id="IPR027417">
    <property type="entry name" value="P-loop_NTPase"/>
</dbReference>